<keyword evidence="8" id="KW-1278">Translocase</keyword>
<comment type="caution">
    <text evidence="11">The sequence shown here is derived from an EMBL/GenBank/DDBJ whole genome shotgun (WGS) entry which is preliminary data.</text>
</comment>
<dbReference type="InterPro" id="IPR008995">
    <property type="entry name" value="Mo/tungstate-bd_C_term_dom"/>
</dbReference>
<evidence type="ECO:0000313" key="12">
    <source>
        <dbReference type="Proteomes" id="UP000530654"/>
    </source>
</evidence>
<dbReference type="EMBL" id="JABEQY010000016">
    <property type="protein sequence ID" value="NNH65443.1"/>
    <property type="molecule type" value="Genomic_DNA"/>
</dbReference>
<dbReference type="InterPro" id="IPR015855">
    <property type="entry name" value="ABC_transpr_MalK-like"/>
</dbReference>
<protein>
    <submittedName>
        <fullName evidence="11">ABC transporter ATP-binding protein</fullName>
    </submittedName>
</protein>
<name>A0A7Y2R794_9HYPH</name>
<dbReference type="InterPro" id="IPR040582">
    <property type="entry name" value="OB_MalK-like"/>
</dbReference>
<dbReference type="PROSITE" id="PS00211">
    <property type="entry name" value="ABC_TRANSPORTER_1"/>
    <property type="match status" value="1"/>
</dbReference>
<sequence length="382" mass="41140">MAEIVFDQISKSYGDGYAAIRNLNMTIRDGEFLVLVGPSGCGKSTALRMIAGLEEITDGRLTINGAVVNDLAPRDRDIAMVFQSYALYPHLTVAENIGFGLRVRGLDKADIASKVQETAKLLELEDYLARKPAQLSGGQRQRVAMGRALARSPQAFLMDEPLSNLDARLRGQMRAEIARMQKMSGITTVYVTHDQVEAMTMGDRVAVMKSGVLQQLGTPRSLYDQPANLFVASFMGSPAMNLLATDLFATENGPEARFGQVSIVFSGEVLAERPRIASAAGRAVVLGIRPEAFQPVDAGGLTGTVAFVEDLGANLLVHVDVEAADRLKSLSAEEDDVTLSAPRLRLIIDGTRRVKIGERLSLAADPARVHVFDAATEAAIRA</sequence>
<dbReference type="GO" id="GO:0055052">
    <property type="term" value="C:ATP-binding cassette (ABC) transporter complex, substrate-binding subunit-containing"/>
    <property type="evidence" value="ECO:0007669"/>
    <property type="project" value="TreeGrafter"/>
</dbReference>
<dbReference type="Pfam" id="PF17912">
    <property type="entry name" value="OB_MalK"/>
    <property type="match status" value="1"/>
</dbReference>
<dbReference type="InterPro" id="IPR017871">
    <property type="entry name" value="ABC_transporter-like_CS"/>
</dbReference>
<organism evidence="11 12">
    <name type="scientific">Rhizobium laguerreae</name>
    <dbReference type="NCBI Taxonomy" id="1076926"/>
    <lineage>
        <taxon>Bacteria</taxon>
        <taxon>Pseudomonadati</taxon>
        <taxon>Pseudomonadota</taxon>
        <taxon>Alphaproteobacteria</taxon>
        <taxon>Hyphomicrobiales</taxon>
        <taxon>Rhizobiaceae</taxon>
        <taxon>Rhizobium/Agrobacterium group</taxon>
        <taxon>Rhizobium</taxon>
    </lineage>
</organism>
<dbReference type="FunFam" id="3.40.50.300:FF:000042">
    <property type="entry name" value="Maltose/maltodextrin ABC transporter, ATP-binding protein"/>
    <property type="match status" value="1"/>
</dbReference>
<keyword evidence="3" id="KW-0813">Transport</keyword>
<comment type="similarity">
    <text evidence="2">Belongs to the ABC transporter superfamily.</text>
</comment>
<dbReference type="PANTHER" id="PTHR43875:SF15">
    <property type="entry name" value="TREHALOSE IMPORT ATP-BINDING PROTEIN SUGC"/>
    <property type="match status" value="1"/>
</dbReference>
<proteinExistence type="inferred from homology"/>
<evidence type="ECO:0000313" key="11">
    <source>
        <dbReference type="EMBL" id="NNH65443.1"/>
    </source>
</evidence>
<keyword evidence="4" id="KW-1003">Cell membrane</keyword>
<evidence type="ECO:0000256" key="7">
    <source>
        <dbReference type="ARBA" id="ARBA00022840"/>
    </source>
</evidence>
<evidence type="ECO:0000256" key="8">
    <source>
        <dbReference type="ARBA" id="ARBA00022967"/>
    </source>
</evidence>
<evidence type="ECO:0000256" key="9">
    <source>
        <dbReference type="ARBA" id="ARBA00023136"/>
    </source>
</evidence>
<keyword evidence="6" id="KW-0547">Nucleotide-binding</keyword>
<dbReference type="InterPro" id="IPR003439">
    <property type="entry name" value="ABC_transporter-like_ATP-bd"/>
</dbReference>
<dbReference type="InterPro" id="IPR012340">
    <property type="entry name" value="NA-bd_OB-fold"/>
</dbReference>
<dbReference type="GO" id="GO:0008643">
    <property type="term" value="P:carbohydrate transport"/>
    <property type="evidence" value="ECO:0007669"/>
    <property type="project" value="InterPro"/>
</dbReference>
<dbReference type="SUPFAM" id="SSF52540">
    <property type="entry name" value="P-loop containing nucleoside triphosphate hydrolases"/>
    <property type="match status" value="1"/>
</dbReference>
<evidence type="ECO:0000256" key="6">
    <source>
        <dbReference type="ARBA" id="ARBA00022741"/>
    </source>
</evidence>
<dbReference type="RefSeq" id="WP_170281469.1">
    <property type="nucleotide sequence ID" value="NZ_JABEQY010000016.1"/>
</dbReference>
<keyword evidence="9" id="KW-0472">Membrane</keyword>
<dbReference type="GO" id="GO:0140359">
    <property type="term" value="F:ABC-type transporter activity"/>
    <property type="evidence" value="ECO:0007669"/>
    <property type="project" value="InterPro"/>
</dbReference>
<evidence type="ECO:0000256" key="4">
    <source>
        <dbReference type="ARBA" id="ARBA00022475"/>
    </source>
</evidence>
<evidence type="ECO:0000259" key="10">
    <source>
        <dbReference type="PROSITE" id="PS50893"/>
    </source>
</evidence>
<dbReference type="Gene3D" id="3.40.50.300">
    <property type="entry name" value="P-loop containing nucleotide triphosphate hydrolases"/>
    <property type="match status" value="1"/>
</dbReference>
<dbReference type="PANTHER" id="PTHR43875">
    <property type="entry name" value="MALTODEXTRIN IMPORT ATP-BINDING PROTEIN MSMX"/>
    <property type="match status" value="1"/>
</dbReference>
<dbReference type="PROSITE" id="PS50893">
    <property type="entry name" value="ABC_TRANSPORTER_2"/>
    <property type="match status" value="1"/>
</dbReference>
<dbReference type="InterPro" id="IPR027417">
    <property type="entry name" value="P-loop_NTPase"/>
</dbReference>
<dbReference type="Gene3D" id="2.40.50.140">
    <property type="entry name" value="Nucleic acid-binding proteins"/>
    <property type="match status" value="1"/>
</dbReference>
<evidence type="ECO:0000256" key="1">
    <source>
        <dbReference type="ARBA" id="ARBA00004417"/>
    </source>
</evidence>
<dbReference type="GO" id="GO:0005524">
    <property type="term" value="F:ATP binding"/>
    <property type="evidence" value="ECO:0007669"/>
    <property type="project" value="UniProtKB-KW"/>
</dbReference>
<accession>A0A7Y2R794</accession>
<evidence type="ECO:0000256" key="2">
    <source>
        <dbReference type="ARBA" id="ARBA00005417"/>
    </source>
</evidence>
<reference evidence="11 12" key="1">
    <citation type="submission" date="2020-04" db="EMBL/GenBank/DDBJ databases">
        <title>Rhizobium bacterial biofertilizers improve the content of phenolic compounds of Lactuca sativa L. under non-saline and saline-stress conditions.</title>
        <authorList>
            <person name="Ayuso-Calles M."/>
            <person name="Garcia-Estevez I."/>
            <person name="Jimenez-Gomez A."/>
            <person name="Flores-Felix J.D."/>
            <person name="Escribano-Bailon M."/>
            <person name="Rivas R."/>
        </authorList>
    </citation>
    <scope>NUCLEOTIDE SEQUENCE [LARGE SCALE GENOMIC DNA]</scope>
    <source>
        <strain evidence="11 12">GPTR02</strain>
    </source>
</reference>
<dbReference type="GO" id="GO:0016887">
    <property type="term" value="F:ATP hydrolysis activity"/>
    <property type="evidence" value="ECO:0007669"/>
    <property type="project" value="InterPro"/>
</dbReference>
<keyword evidence="5" id="KW-0997">Cell inner membrane</keyword>
<dbReference type="Proteomes" id="UP000530654">
    <property type="component" value="Unassembled WGS sequence"/>
</dbReference>
<feature type="domain" description="ABC transporter" evidence="10">
    <location>
        <begin position="4"/>
        <end position="235"/>
    </location>
</feature>
<evidence type="ECO:0000256" key="5">
    <source>
        <dbReference type="ARBA" id="ARBA00022519"/>
    </source>
</evidence>
<dbReference type="Gene3D" id="2.40.50.100">
    <property type="match status" value="1"/>
</dbReference>
<keyword evidence="7 11" id="KW-0067">ATP-binding</keyword>
<dbReference type="SUPFAM" id="SSF50331">
    <property type="entry name" value="MOP-like"/>
    <property type="match status" value="1"/>
</dbReference>
<dbReference type="InterPro" id="IPR047641">
    <property type="entry name" value="ABC_transpr_MalK/UgpC-like"/>
</dbReference>
<dbReference type="CDD" id="cd03301">
    <property type="entry name" value="ABC_MalK_N"/>
    <property type="match status" value="1"/>
</dbReference>
<gene>
    <name evidence="11" type="ORF">HLI17_19470</name>
</gene>
<dbReference type="SMART" id="SM00382">
    <property type="entry name" value="AAA"/>
    <property type="match status" value="1"/>
</dbReference>
<dbReference type="Pfam" id="PF00005">
    <property type="entry name" value="ABC_tran"/>
    <property type="match status" value="1"/>
</dbReference>
<dbReference type="NCBIfam" id="NF008653">
    <property type="entry name" value="PRK11650.1"/>
    <property type="match status" value="1"/>
</dbReference>
<dbReference type="AlphaFoldDB" id="A0A7Y2R794"/>
<dbReference type="InterPro" id="IPR003593">
    <property type="entry name" value="AAA+_ATPase"/>
</dbReference>
<comment type="subcellular location">
    <subcellularLocation>
        <location evidence="1">Cell inner membrane</location>
        <topology evidence="1">Peripheral membrane protein</topology>
    </subcellularLocation>
</comment>
<evidence type="ECO:0000256" key="3">
    <source>
        <dbReference type="ARBA" id="ARBA00022448"/>
    </source>
</evidence>